<dbReference type="InterPro" id="IPR013098">
    <property type="entry name" value="Ig_I-set"/>
</dbReference>
<keyword evidence="5" id="KW-0677">Repeat</keyword>
<evidence type="ECO:0000256" key="12">
    <source>
        <dbReference type="ARBA" id="ARBA00023180"/>
    </source>
</evidence>
<accession>A0A914APV4</accession>
<feature type="domain" description="Fibronectin type-III" evidence="18">
    <location>
        <begin position="1415"/>
        <end position="1510"/>
    </location>
</feature>
<evidence type="ECO:0000256" key="7">
    <source>
        <dbReference type="ARBA" id="ARBA00022902"/>
    </source>
</evidence>
<feature type="compositionally biased region" description="Polar residues" evidence="15">
    <location>
        <begin position="2233"/>
        <end position="2244"/>
    </location>
</feature>
<evidence type="ECO:0000256" key="5">
    <source>
        <dbReference type="ARBA" id="ARBA00022737"/>
    </source>
</evidence>
<comment type="subcellular location">
    <subcellularLocation>
        <location evidence="1">Cell membrane</location>
        <topology evidence="1">Single-pass type I membrane protein</topology>
    </subcellularLocation>
    <subcellularLocation>
        <location evidence="14">Synapse</location>
    </subcellularLocation>
</comment>
<dbReference type="InterPro" id="IPR003599">
    <property type="entry name" value="Ig_sub"/>
</dbReference>
<keyword evidence="3 16" id="KW-0812">Transmembrane</keyword>
<sequence>MESRSSDYALPLPRTVAVRMGVCRACARLVLAAALLLGLVCLPVAGDSSQLIGPQFVAVPPPRVDFAHNGGAQLVCSAYGEPAPTIQWVLAADDSPVEEVAGLRLVTENGTLIFPPFAPEDYVSAVHEATYRCIARNRVGAIRSPNIQVNAVIIQAYTVELHDNHVMRGNTAVFKCALPAYVKDYVDVTSWSRSTNPLTSDGRFSILPTGELHIRDVRDEDGTGYQYRCSTKNRLTGAVKVSRAARLNVANPTNTVPEMINSRREYVGEVGDAVELPCVASGYPIPAYHWKKDGEPVTLDDRLTLNGGNLLITIVELDDDGVYECEATSDSGSVTASRHLTIREPLAVYFYPQRRSVDVGAFANFNCTVSGYPIERVTWYKNARPLDGDDRVTIFDNGTLEVSDMTREDRGMYQCVASNSWETKEATMQLSMGAAKPILLDHFTNETLQPGPNLQLSCTVAGNPAPDVTWYRDDAPIPPISRYAYNVVINADGDVVSYLNITGLRPIDGGLYRCEATSEIGVASHEDSIFVIGPPYVRPLPNITAVADRDLTVHCRVVGYPIQSITWSKRGLTLPTNIRQTVFPNGTLVIGSVEQGRDEGEYVCTARNKQQMAHSQKFTLAVHIPPEIAPFSTPPLPQGQRTQLLCTIPRGDVPITISWLKDGGPIPPGIGITQSQTAFSSSLLILDASPVHDGNYTCVASNMVATVNYTTELVVLVPPRFVLQPEDTSVVLNHTVYIPCVSDGKPKPVVMWKKAAGPGASNFVDLPEDPRIWVTENGSMVIEEVEEEDGGFYLCHISNDVGSDSKTAKLSVYLPARFENHAENITLDAGQDVHMDCLATGHDPLEIQWRKDGALYTRLELAGKFEIQTIVARNALRSVLSLFSVAREDTAVYTCHAENAYGTDERTIRLWVLEPPEPPSNLSTLAITSRSATFGWRPEFDGNSPLTGFTLEYKNGSDAWQGGLPTAHVPTNVTRFQWTIAKLHPYNTYHVRIYAFNAIGISEASREILFTTDEEVPSGPPLNIEFESHTSQSITITWRQPRADLQNGVLLGYQIRYKDRDSPFQTISIPVETGYIESYTLKHLRKFGEYTIQLAGYNRKGMGPWSPERNIFTLEDVPSEPPRTVNAIPTGPTSIIVMWDSPASEDSLNGILQGYRIYYEPVREDEDETDTQVYETLDLTAHIYNLQKFTNYSVEVVAYTRVGEGVRSPIKYVRTQEDLPGAPADIKAYAASPTSVMVAWLPPLSINGILLHYYLNVKFMEGENEVTRELELDPDVHHYMVNDLETNHEYDFWVRGKTVIGKGESSRVATEIPMTRVPARVMSFSKMITTTWKDDVTMDCLAVGEPTPTIEWKRNRSVLEQNERMQVLSNGSLTIRNVQPSNAGNYSCRASNMWGAPDEITVALYVVVRRPIGSPPYAPILSVGARTANSIEINWRSGGNGGSPILAYQLNFKREHEQSWTRVNINSTLRSYRVTDVLCGTPYTFFMTAENKLGVGKPSEEREVRTTGEIPIPPSTDKIAPYSNATSITLVLSSWGTGGCPIRSYSIQYQHFGDENWVPVSSNIPPSTARYMVEELHPVSWYVFRVTAVNGAGPSVYEFRIATTAYGGGTAAPIDVKVDQSTDDNQLLFYENPLLFGPVLGGITLLLIILFIGLFVFSSRKHRKAVLKKAAVKEAETTRLENNNFPTNGRRYFRTMEGALASEQEPFLNGGVAPINNLSSITGATPWVFNSNSDFDVEVLEGAVGGDPYLTYNPDDSSDVLFPSMSTFRSTGSDDVSLGDLGPHGGAAAGGDRLYDLPPDSEYIVAPGNRASMSSSHDYACLDDIRPHMVPAVPNRPQNVYCGTPAGTTRQTPPHTPGGASHGRRRVTSKRGSQASICTTASVSEELASAYENAIQIERARRRRPPSVTSPSALSHPENYDYSTASDIEAGIRHFTASPPLPSVPERSDSYIPHRTVSYVKEGARPREYNRRVSTTSPHPSETSESEQDRGRFHAQVYRPSRYKANRRGRKGYMASRPVIRASRGPARRQRQFDSRSSTPSSSSPDFSGSRRQIGVRHDPSSPSEGYISLPYDSFSAAPSGVTDSDTEPRWKGYHYRRKPREKGSMSEPERWFAKKPPLPPAHRQSATPIPKVIHPDTKYHVPNYSIVNKDRTIYAEQRWGSREQPRWKEDVINAGDCNPQVGSDDPHLGQETNSDKSSFPSCSPPPPPPPPMRRHSPDGNDHCTEEIEIHVLSSTTSTDSPSNYRDEFTIV</sequence>
<evidence type="ECO:0000256" key="10">
    <source>
        <dbReference type="ARBA" id="ARBA00023136"/>
    </source>
</evidence>
<feature type="region of interest" description="Disordered" evidence="15">
    <location>
        <begin position="1898"/>
        <end position="1920"/>
    </location>
</feature>
<feature type="region of interest" description="Disordered" evidence="15">
    <location>
        <begin position="2174"/>
        <end position="2252"/>
    </location>
</feature>
<feature type="domain" description="Fibronectin type-III" evidence="18">
    <location>
        <begin position="1121"/>
        <end position="1218"/>
    </location>
</feature>
<dbReference type="FunFam" id="2.60.40.10:FF:000333">
    <property type="entry name" value="Down syndrome cell adhesion molecule"/>
    <property type="match status" value="1"/>
</dbReference>
<dbReference type="GO" id="GO:0098609">
    <property type="term" value="P:cell-cell adhesion"/>
    <property type="evidence" value="ECO:0007669"/>
    <property type="project" value="TreeGrafter"/>
</dbReference>
<feature type="domain" description="Fibronectin type-III" evidence="18">
    <location>
        <begin position="1020"/>
        <end position="1116"/>
    </location>
</feature>
<dbReference type="PANTHER" id="PTHR44170">
    <property type="entry name" value="PROTEIN SIDEKICK"/>
    <property type="match status" value="1"/>
</dbReference>
<feature type="compositionally biased region" description="Basic residues" evidence="15">
    <location>
        <begin position="2001"/>
        <end position="2011"/>
    </location>
</feature>
<feature type="compositionally biased region" description="Basic and acidic residues" evidence="15">
    <location>
        <begin position="2102"/>
        <end position="2113"/>
    </location>
</feature>
<feature type="compositionally biased region" description="Pro residues" evidence="15">
    <location>
        <begin position="2203"/>
        <end position="2212"/>
    </location>
</feature>
<evidence type="ECO:0000259" key="18">
    <source>
        <dbReference type="PROSITE" id="PS50853"/>
    </source>
</evidence>
<evidence type="ECO:0000256" key="1">
    <source>
        <dbReference type="ARBA" id="ARBA00004251"/>
    </source>
</evidence>
<dbReference type="FunFam" id="2.60.40.10:FF:000120">
    <property type="entry name" value="Down syndrome cell adhesion molecule like 1"/>
    <property type="match status" value="1"/>
</dbReference>
<dbReference type="Pfam" id="PF13927">
    <property type="entry name" value="Ig_3"/>
    <property type="match status" value="5"/>
</dbReference>
<dbReference type="Proteomes" id="UP000887568">
    <property type="component" value="Unplaced"/>
</dbReference>
<evidence type="ECO:0000256" key="13">
    <source>
        <dbReference type="ARBA" id="ARBA00023319"/>
    </source>
</evidence>
<feature type="domain" description="Ig-like" evidence="17">
    <location>
        <begin position="54"/>
        <end position="150"/>
    </location>
</feature>
<dbReference type="EnsemblMetazoa" id="XM_038209553.1">
    <property type="protein sequence ID" value="XP_038065481.1"/>
    <property type="gene ID" value="LOC119735698"/>
</dbReference>
<feature type="compositionally biased region" description="Low complexity" evidence="15">
    <location>
        <begin position="1974"/>
        <end position="1983"/>
    </location>
</feature>
<keyword evidence="8 16" id="KW-1133">Transmembrane helix</keyword>
<dbReference type="Pfam" id="PF25059">
    <property type="entry name" value="FN3_DSCAM-DSCAML_C"/>
    <property type="match status" value="1"/>
</dbReference>
<dbReference type="RefSeq" id="XP_038065481.1">
    <property type="nucleotide sequence ID" value="XM_038209553.1"/>
</dbReference>
<dbReference type="InterPro" id="IPR007110">
    <property type="entry name" value="Ig-like_dom"/>
</dbReference>
<dbReference type="Pfam" id="PF00041">
    <property type="entry name" value="fn3"/>
    <property type="match status" value="5"/>
</dbReference>
<dbReference type="SMART" id="SM00408">
    <property type="entry name" value="IGc2"/>
    <property type="match status" value="9"/>
</dbReference>
<dbReference type="InterPro" id="IPR036116">
    <property type="entry name" value="FN3_sf"/>
</dbReference>
<feature type="compositionally biased region" description="Low complexity" evidence="15">
    <location>
        <begin position="2035"/>
        <end position="2053"/>
    </location>
</feature>
<feature type="domain" description="Ig-like" evidence="17">
    <location>
        <begin position="719"/>
        <end position="811"/>
    </location>
</feature>
<evidence type="ECO:0000256" key="16">
    <source>
        <dbReference type="SAM" id="Phobius"/>
    </source>
</evidence>
<feature type="domain" description="Fibronectin type-III" evidence="18">
    <location>
        <begin position="1513"/>
        <end position="1613"/>
    </location>
</feature>
<dbReference type="InterPro" id="IPR036179">
    <property type="entry name" value="Ig-like_dom_sf"/>
</dbReference>
<dbReference type="InterPro" id="IPR013106">
    <property type="entry name" value="Ig_V-set"/>
</dbReference>
<dbReference type="FunFam" id="2.60.40.10:FF:000032">
    <property type="entry name" value="palladin isoform X1"/>
    <property type="match status" value="1"/>
</dbReference>
<feature type="domain" description="Fibronectin type-III" evidence="18">
    <location>
        <begin position="918"/>
        <end position="1015"/>
    </location>
</feature>
<dbReference type="GO" id="GO:0045202">
    <property type="term" value="C:synapse"/>
    <property type="evidence" value="ECO:0007669"/>
    <property type="project" value="UniProtKB-SubCell"/>
</dbReference>
<dbReference type="InterPro" id="IPR003598">
    <property type="entry name" value="Ig_sub2"/>
</dbReference>
<keyword evidence="2" id="KW-1003">Cell membrane</keyword>
<feature type="transmembrane region" description="Helical" evidence="16">
    <location>
        <begin position="1635"/>
        <end position="1657"/>
    </location>
</feature>
<keyword evidence="12" id="KW-0325">Glycoprotein</keyword>
<evidence type="ECO:0000256" key="8">
    <source>
        <dbReference type="ARBA" id="ARBA00022989"/>
    </source>
</evidence>
<dbReference type="CDD" id="cd00063">
    <property type="entry name" value="FN3"/>
    <property type="match status" value="6"/>
</dbReference>
<evidence type="ECO:0000256" key="4">
    <source>
        <dbReference type="ARBA" id="ARBA00022729"/>
    </source>
</evidence>
<keyword evidence="20" id="KW-1185">Reference proteome</keyword>
<feature type="domain" description="Ig-like" evidence="17">
    <location>
        <begin position="626"/>
        <end position="714"/>
    </location>
</feature>
<evidence type="ECO:0000313" key="19">
    <source>
        <dbReference type="EnsemblMetazoa" id="XP_038065481.1"/>
    </source>
</evidence>
<evidence type="ECO:0000256" key="6">
    <source>
        <dbReference type="ARBA" id="ARBA00022889"/>
    </source>
</evidence>
<dbReference type="PROSITE" id="PS50853">
    <property type="entry name" value="FN3"/>
    <property type="match status" value="6"/>
</dbReference>
<evidence type="ECO:0000256" key="14">
    <source>
        <dbReference type="ARBA" id="ARBA00034103"/>
    </source>
</evidence>
<evidence type="ECO:0000256" key="9">
    <source>
        <dbReference type="ARBA" id="ARBA00023018"/>
    </source>
</evidence>
<keyword evidence="11" id="KW-1015">Disulfide bond</keyword>
<evidence type="ECO:0000256" key="2">
    <source>
        <dbReference type="ARBA" id="ARBA00022475"/>
    </source>
</evidence>
<feature type="domain" description="Ig-like" evidence="17">
    <location>
        <begin position="535"/>
        <end position="621"/>
    </location>
</feature>
<keyword evidence="4" id="KW-0732">Signal</keyword>
<dbReference type="Pfam" id="PF07679">
    <property type="entry name" value="I-set"/>
    <property type="match status" value="3"/>
</dbReference>
<dbReference type="SMART" id="SM00409">
    <property type="entry name" value="IG"/>
    <property type="match status" value="10"/>
</dbReference>
<feature type="compositionally biased region" description="Basic residues" evidence="15">
    <location>
        <begin position="2092"/>
        <end position="2101"/>
    </location>
</feature>
<keyword evidence="9" id="KW-0770">Synapse</keyword>
<dbReference type="OrthoDB" id="10001713at2759"/>
<feature type="domain" description="Ig-like" evidence="17">
    <location>
        <begin position="345"/>
        <end position="431"/>
    </location>
</feature>
<protein>
    <recommendedName>
        <fullName evidence="21">Down syndrome cell adhesion molecule-like protein Dscam2</fullName>
    </recommendedName>
</protein>
<dbReference type="SUPFAM" id="SSF48726">
    <property type="entry name" value="Immunoglobulin"/>
    <property type="match status" value="10"/>
</dbReference>
<dbReference type="SUPFAM" id="SSF49265">
    <property type="entry name" value="Fibronectin type III"/>
    <property type="match status" value="4"/>
</dbReference>
<feature type="domain" description="Ig-like" evidence="17">
    <location>
        <begin position="437"/>
        <end position="530"/>
    </location>
</feature>
<dbReference type="Gene3D" id="2.60.40.10">
    <property type="entry name" value="Immunoglobulins"/>
    <property type="match status" value="16"/>
</dbReference>
<dbReference type="SMART" id="SM00060">
    <property type="entry name" value="FN3"/>
    <property type="match status" value="6"/>
</dbReference>
<evidence type="ECO:0000256" key="11">
    <source>
        <dbReference type="ARBA" id="ARBA00023157"/>
    </source>
</evidence>
<dbReference type="GO" id="GO:0005886">
    <property type="term" value="C:plasma membrane"/>
    <property type="evidence" value="ECO:0007669"/>
    <property type="project" value="UniProtKB-SubCell"/>
</dbReference>
<feature type="domain" description="Ig-like" evidence="17">
    <location>
        <begin position="257"/>
        <end position="341"/>
    </location>
</feature>
<feature type="domain" description="Fibronectin type-III" evidence="18">
    <location>
        <begin position="1222"/>
        <end position="1318"/>
    </location>
</feature>
<keyword evidence="7" id="KW-0524">Neurogenesis</keyword>
<evidence type="ECO:0008006" key="21">
    <source>
        <dbReference type="Google" id="ProtNLM"/>
    </source>
</evidence>
<dbReference type="OMA" id="GHTMELP"/>
<evidence type="ECO:0000256" key="3">
    <source>
        <dbReference type="ARBA" id="ARBA00022692"/>
    </source>
</evidence>
<dbReference type="CDD" id="cd20958">
    <property type="entry name" value="IgI_5_Dscam"/>
    <property type="match status" value="1"/>
</dbReference>
<dbReference type="CDD" id="cd00096">
    <property type="entry name" value="Ig"/>
    <property type="match status" value="1"/>
</dbReference>
<proteinExistence type="predicted"/>
<dbReference type="PROSITE" id="PS50835">
    <property type="entry name" value="IG_LIKE"/>
    <property type="match status" value="9"/>
</dbReference>
<keyword evidence="13" id="KW-0393">Immunoglobulin domain</keyword>
<name>A0A914APV4_PATMI</name>
<reference evidence="19" key="1">
    <citation type="submission" date="2022-11" db="UniProtKB">
        <authorList>
            <consortium name="EnsemblMetazoa"/>
        </authorList>
    </citation>
    <scope>IDENTIFICATION</scope>
</reference>
<dbReference type="InterPro" id="IPR003961">
    <property type="entry name" value="FN3_dom"/>
</dbReference>
<dbReference type="GeneID" id="119735698"/>
<organism evidence="19 20">
    <name type="scientific">Patiria miniata</name>
    <name type="common">Bat star</name>
    <name type="synonym">Asterina miniata</name>
    <dbReference type="NCBI Taxonomy" id="46514"/>
    <lineage>
        <taxon>Eukaryota</taxon>
        <taxon>Metazoa</taxon>
        <taxon>Echinodermata</taxon>
        <taxon>Eleutherozoa</taxon>
        <taxon>Asterozoa</taxon>
        <taxon>Asteroidea</taxon>
        <taxon>Valvatacea</taxon>
        <taxon>Valvatida</taxon>
        <taxon>Asterinidae</taxon>
        <taxon>Patiria</taxon>
    </lineage>
</organism>
<keyword evidence="6" id="KW-0130">Cell adhesion</keyword>
<feature type="region of interest" description="Disordered" evidence="15">
    <location>
        <begin position="1841"/>
        <end position="1876"/>
    </location>
</feature>
<feature type="compositionally biased region" description="Basic and acidic residues" evidence="15">
    <location>
        <begin position="2216"/>
        <end position="2230"/>
    </location>
</feature>
<dbReference type="PANTHER" id="PTHR44170:SF6">
    <property type="entry name" value="CONTACTIN"/>
    <property type="match status" value="1"/>
</dbReference>
<dbReference type="FunFam" id="2.60.40.10:FF:000104">
    <property type="entry name" value="Down syndrome cell adhesion molecule b"/>
    <property type="match status" value="1"/>
</dbReference>
<dbReference type="InterPro" id="IPR013783">
    <property type="entry name" value="Ig-like_fold"/>
</dbReference>
<evidence type="ECO:0000313" key="20">
    <source>
        <dbReference type="Proteomes" id="UP000887568"/>
    </source>
</evidence>
<feature type="compositionally biased region" description="Basic and acidic residues" evidence="15">
    <location>
        <begin position="1962"/>
        <end position="1971"/>
    </location>
</feature>
<feature type="region of interest" description="Disordered" evidence="15">
    <location>
        <begin position="1936"/>
        <end position="2135"/>
    </location>
</feature>
<feature type="domain" description="Ig-like" evidence="17">
    <location>
        <begin position="815"/>
        <end position="909"/>
    </location>
</feature>
<dbReference type="SMART" id="SM00406">
    <property type="entry name" value="IGv"/>
    <property type="match status" value="5"/>
</dbReference>
<feature type="domain" description="Ig-like" evidence="17">
    <location>
        <begin position="1318"/>
        <end position="1403"/>
    </location>
</feature>
<evidence type="ECO:0000256" key="15">
    <source>
        <dbReference type="SAM" id="MobiDB-lite"/>
    </source>
</evidence>
<evidence type="ECO:0000259" key="17">
    <source>
        <dbReference type="PROSITE" id="PS50835"/>
    </source>
</evidence>
<dbReference type="InterPro" id="IPR056754">
    <property type="entry name" value="DSCAM/DSCAML_C"/>
</dbReference>
<dbReference type="FunFam" id="2.60.40.10:FF:000017">
    <property type="entry name" value="Down syndrome cell adhesion molecule b"/>
    <property type="match status" value="1"/>
</dbReference>
<dbReference type="GO" id="GO:0007399">
    <property type="term" value="P:nervous system development"/>
    <property type="evidence" value="ECO:0007669"/>
    <property type="project" value="UniProtKB-KW"/>
</dbReference>
<dbReference type="FunFam" id="2.60.40.10:FF:000093">
    <property type="entry name" value="Down syndrome cell adhesion molecule, isoform B"/>
    <property type="match status" value="1"/>
</dbReference>
<keyword evidence="10 16" id="KW-0472">Membrane</keyword>